<keyword evidence="2" id="KW-0472">Membrane</keyword>
<accession>A0ABS7EGG6</accession>
<dbReference type="Gene3D" id="2.40.50.140">
    <property type="entry name" value="Nucleic acid-binding proteins"/>
    <property type="match status" value="1"/>
</dbReference>
<dbReference type="SMART" id="SM00357">
    <property type="entry name" value="CSP"/>
    <property type="match status" value="1"/>
</dbReference>
<evidence type="ECO:0000313" key="4">
    <source>
        <dbReference type="EMBL" id="MBW8191433.1"/>
    </source>
</evidence>
<dbReference type="InterPro" id="IPR011129">
    <property type="entry name" value="CSD"/>
</dbReference>
<dbReference type="InterPro" id="IPR010718">
    <property type="entry name" value="DUF1294"/>
</dbReference>
<evidence type="ECO:0000256" key="2">
    <source>
        <dbReference type="SAM" id="Phobius"/>
    </source>
</evidence>
<protein>
    <submittedName>
        <fullName evidence="4">Cold shock and DUF1294 domain-containing protein</fullName>
    </submittedName>
</protein>
<evidence type="ECO:0000259" key="3">
    <source>
        <dbReference type="PROSITE" id="PS51857"/>
    </source>
</evidence>
<dbReference type="InterPro" id="IPR052069">
    <property type="entry name" value="Ca-reg_mRNA-binding_domain"/>
</dbReference>
<keyword evidence="1" id="KW-0597">Phosphoprotein</keyword>
<sequence>MRLKGKLAQWNEQKAYGFITPTTGDKQIFIHKNAFANRSRAPKAGDIVTFTLSQDNQDRPCAANAVFAGEAVRQSKTKTSGKKPGKGSVYLALTWLVVLAAIGILGLLPVKLVVALLGLNVFTFVAYAWDKLKAQRGAWRTPESTLHLLALAGGWPGAAIAQQLLRHKSKKQSFRAVYWGTVICNITAVMWLLSGQGQQALAAFGA</sequence>
<feature type="transmembrane region" description="Helical" evidence="2">
    <location>
        <begin position="88"/>
        <end position="106"/>
    </location>
</feature>
<dbReference type="PANTHER" id="PTHR12962">
    <property type="entry name" value="CALCIUM-REGULATED HEAT STABLE PROTEIN CRHSP-24-RELATED"/>
    <property type="match status" value="1"/>
</dbReference>
<feature type="domain" description="CSD" evidence="3">
    <location>
        <begin position="2"/>
        <end position="67"/>
    </location>
</feature>
<evidence type="ECO:0000256" key="1">
    <source>
        <dbReference type="ARBA" id="ARBA00022553"/>
    </source>
</evidence>
<keyword evidence="2" id="KW-1133">Transmembrane helix</keyword>
<reference evidence="4" key="1">
    <citation type="submission" date="2021-07" db="EMBL/GenBank/DDBJ databases">
        <title>Neiella marina sp. nov., isolated from the intestinal content of sea cucumber Apostichopus japonicus.</title>
        <authorList>
            <person name="Bai X."/>
        </authorList>
    </citation>
    <scope>NUCLEOTIDE SEQUENCE</scope>
    <source>
        <strain evidence="4">126</strain>
    </source>
</reference>
<dbReference type="InterPro" id="IPR012340">
    <property type="entry name" value="NA-bd_OB-fold"/>
</dbReference>
<dbReference type="PROSITE" id="PS51857">
    <property type="entry name" value="CSD_2"/>
    <property type="match status" value="1"/>
</dbReference>
<keyword evidence="5" id="KW-1185">Reference proteome</keyword>
<dbReference type="InterPro" id="IPR002059">
    <property type="entry name" value="CSP_DNA-bd"/>
</dbReference>
<dbReference type="RefSeq" id="WP_220104115.1">
    <property type="nucleotide sequence ID" value="NZ_JAHZSS010000011.1"/>
</dbReference>
<name>A0ABS7EGG6_9GAMM</name>
<dbReference type="EMBL" id="JAHZSS010000011">
    <property type="protein sequence ID" value="MBW8191433.1"/>
    <property type="molecule type" value="Genomic_DNA"/>
</dbReference>
<gene>
    <name evidence="4" type="ORF">K0504_10330</name>
</gene>
<dbReference type="PANTHER" id="PTHR12962:SF1">
    <property type="entry name" value="COLD SHOCK DOMAIN-CONTAINING PROTEIN CG9705"/>
    <property type="match status" value="1"/>
</dbReference>
<feature type="transmembrane region" description="Helical" evidence="2">
    <location>
        <begin position="112"/>
        <end position="129"/>
    </location>
</feature>
<feature type="transmembrane region" description="Helical" evidence="2">
    <location>
        <begin position="176"/>
        <end position="194"/>
    </location>
</feature>
<organism evidence="4 5">
    <name type="scientific">Neiella holothuriorum</name>
    <dbReference type="NCBI Taxonomy" id="2870530"/>
    <lineage>
        <taxon>Bacteria</taxon>
        <taxon>Pseudomonadati</taxon>
        <taxon>Pseudomonadota</taxon>
        <taxon>Gammaproteobacteria</taxon>
        <taxon>Alteromonadales</taxon>
        <taxon>Echinimonadaceae</taxon>
        <taxon>Neiella</taxon>
    </lineage>
</organism>
<dbReference type="Pfam" id="PF06961">
    <property type="entry name" value="DUF1294"/>
    <property type="match status" value="1"/>
</dbReference>
<keyword evidence="2" id="KW-0812">Transmembrane</keyword>
<evidence type="ECO:0000313" key="5">
    <source>
        <dbReference type="Proteomes" id="UP001166251"/>
    </source>
</evidence>
<dbReference type="SUPFAM" id="SSF50249">
    <property type="entry name" value="Nucleic acid-binding proteins"/>
    <property type="match status" value="1"/>
</dbReference>
<dbReference type="Pfam" id="PF00313">
    <property type="entry name" value="CSD"/>
    <property type="match status" value="1"/>
</dbReference>
<comment type="caution">
    <text evidence="4">The sequence shown here is derived from an EMBL/GenBank/DDBJ whole genome shotgun (WGS) entry which is preliminary data.</text>
</comment>
<proteinExistence type="predicted"/>
<dbReference type="Proteomes" id="UP001166251">
    <property type="component" value="Unassembled WGS sequence"/>
</dbReference>